<proteinExistence type="predicted"/>
<dbReference type="AlphaFoldDB" id="A0A4Y8KMR1"/>
<reference evidence="1 2" key="1">
    <citation type="submission" date="2019-03" db="EMBL/GenBank/DDBJ databases">
        <title>Genomics of glacier-inhabiting Cryobacterium strains.</title>
        <authorList>
            <person name="Liu Q."/>
            <person name="Xin Y.-H."/>
        </authorList>
    </citation>
    <scope>NUCLEOTIDE SEQUENCE [LARGE SCALE GENOMIC DNA]</scope>
    <source>
        <strain evidence="1 2">CGMCC 1.4292</strain>
    </source>
</reference>
<protein>
    <submittedName>
        <fullName evidence="1">Uncharacterized protein</fullName>
    </submittedName>
</protein>
<keyword evidence="2" id="KW-1185">Reference proteome</keyword>
<comment type="caution">
    <text evidence="1">The sequence shown here is derived from an EMBL/GenBank/DDBJ whole genome shotgun (WGS) entry which is preliminary data.</text>
</comment>
<accession>A0A4Y8KMR1</accession>
<dbReference type="EMBL" id="SOHQ01000026">
    <property type="protein sequence ID" value="TFD79047.1"/>
    <property type="molecule type" value="Genomic_DNA"/>
</dbReference>
<dbReference type="RefSeq" id="WP_134173174.1">
    <property type="nucleotide sequence ID" value="NZ_SODI01000001.1"/>
</dbReference>
<name>A0A4Y8KMR1_9MICO</name>
<sequence>MTDPTGEKFALPSTTITQRDLVFPARGANPDLLPAYAVIPEQYRKPESSGDPDALKWATFQTLWFFHGLPATLQLYARPGINPRQAFDHLRVVHGCYGSRHEHKAAAVAWLASRWFSGYDFDGAAGPDDIP</sequence>
<evidence type="ECO:0000313" key="2">
    <source>
        <dbReference type="Proteomes" id="UP000298218"/>
    </source>
</evidence>
<evidence type="ECO:0000313" key="1">
    <source>
        <dbReference type="EMBL" id="TFD79047.1"/>
    </source>
</evidence>
<gene>
    <name evidence="1" type="ORF">E3T53_08065</name>
</gene>
<organism evidence="1 2">
    <name type="scientific">Cryobacterium psychrophilum</name>
    <dbReference type="NCBI Taxonomy" id="41988"/>
    <lineage>
        <taxon>Bacteria</taxon>
        <taxon>Bacillati</taxon>
        <taxon>Actinomycetota</taxon>
        <taxon>Actinomycetes</taxon>
        <taxon>Micrococcales</taxon>
        <taxon>Microbacteriaceae</taxon>
        <taxon>Cryobacterium</taxon>
    </lineage>
</organism>
<dbReference type="OrthoDB" id="2629129at2"/>
<dbReference type="Proteomes" id="UP000298218">
    <property type="component" value="Unassembled WGS sequence"/>
</dbReference>